<evidence type="ECO:0000256" key="4">
    <source>
        <dbReference type="SAM" id="SignalP"/>
    </source>
</evidence>
<dbReference type="CDD" id="cd00118">
    <property type="entry name" value="LysM"/>
    <property type="match status" value="1"/>
</dbReference>
<dbReference type="PROSITE" id="PS51782">
    <property type="entry name" value="LYSM"/>
    <property type="match status" value="1"/>
</dbReference>
<evidence type="ECO:0000259" key="5">
    <source>
        <dbReference type="PROSITE" id="PS51782"/>
    </source>
</evidence>
<accession>A0ABQ9P269</accession>
<comment type="caution">
    <text evidence="6">The sequence shown here is derived from an EMBL/GenBank/DDBJ whole genome shotgun (WGS) entry which is preliminary data.</text>
</comment>
<name>A0ABQ9P269_9PEZI</name>
<dbReference type="Proteomes" id="UP001172684">
    <property type="component" value="Unassembled WGS sequence"/>
</dbReference>
<dbReference type="InterPro" id="IPR023346">
    <property type="entry name" value="Lysozyme-like_dom_sf"/>
</dbReference>
<evidence type="ECO:0000256" key="1">
    <source>
        <dbReference type="ARBA" id="ARBA00022669"/>
    </source>
</evidence>
<dbReference type="InterPro" id="IPR018392">
    <property type="entry name" value="LysM"/>
</dbReference>
<dbReference type="SMART" id="SM00257">
    <property type="entry name" value="LysM"/>
    <property type="match status" value="1"/>
</dbReference>
<feature type="chain" id="PRO_5047284558" description="LysM domain-containing protein" evidence="4">
    <location>
        <begin position="20"/>
        <end position="338"/>
    </location>
</feature>
<feature type="region of interest" description="Disordered" evidence="3">
    <location>
        <begin position="258"/>
        <end position="282"/>
    </location>
</feature>
<reference evidence="6" key="1">
    <citation type="submission" date="2022-10" db="EMBL/GenBank/DDBJ databases">
        <title>Culturing micro-colonial fungi from biological soil crusts in the Mojave desert and describing Neophaeococcomyces mojavensis, and introducing the new genera and species Taxawa tesnikishii.</title>
        <authorList>
            <person name="Kurbessoian T."/>
            <person name="Stajich J.E."/>
        </authorList>
    </citation>
    <scope>NUCLEOTIDE SEQUENCE</scope>
    <source>
        <strain evidence="6">TK_1</strain>
    </source>
</reference>
<dbReference type="Gene3D" id="3.10.350.10">
    <property type="entry name" value="LysM domain"/>
    <property type="match status" value="1"/>
</dbReference>
<evidence type="ECO:0000256" key="3">
    <source>
        <dbReference type="SAM" id="MobiDB-lite"/>
    </source>
</evidence>
<dbReference type="PANTHER" id="PTHR34997">
    <property type="entry name" value="AM15"/>
    <property type="match status" value="1"/>
</dbReference>
<dbReference type="InterPro" id="IPR052210">
    <property type="entry name" value="LysM1-like"/>
</dbReference>
<gene>
    <name evidence="6" type="ORF">H2201_002174</name>
</gene>
<keyword evidence="7" id="KW-1185">Reference proteome</keyword>
<feature type="domain" description="LysM" evidence="5">
    <location>
        <begin position="290"/>
        <end position="336"/>
    </location>
</feature>
<dbReference type="SUPFAM" id="SSF53955">
    <property type="entry name" value="Lysozyme-like"/>
    <property type="match status" value="1"/>
</dbReference>
<evidence type="ECO:0000313" key="6">
    <source>
        <dbReference type="EMBL" id="KAJ9667639.1"/>
    </source>
</evidence>
<proteinExistence type="predicted"/>
<dbReference type="SUPFAM" id="SSF54106">
    <property type="entry name" value="LysM domain"/>
    <property type="match status" value="1"/>
</dbReference>
<feature type="compositionally biased region" description="Gly residues" evidence="3">
    <location>
        <begin position="258"/>
        <end position="273"/>
    </location>
</feature>
<dbReference type="EMBL" id="JAPDRL010000011">
    <property type="protein sequence ID" value="KAJ9667639.1"/>
    <property type="molecule type" value="Genomic_DNA"/>
</dbReference>
<organism evidence="6 7">
    <name type="scientific">Coniosporium apollinis</name>
    <dbReference type="NCBI Taxonomy" id="61459"/>
    <lineage>
        <taxon>Eukaryota</taxon>
        <taxon>Fungi</taxon>
        <taxon>Dikarya</taxon>
        <taxon>Ascomycota</taxon>
        <taxon>Pezizomycotina</taxon>
        <taxon>Dothideomycetes</taxon>
        <taxon>Dothideomycetes incertae sedis</taxon>
        <taxon>Coniosporium</taxon>
    </lineage>
</organism>
<sequence length="338" mass="35171">MLVLPLILAAGSLPTFVFGAPVPLAVSSRSALTDASTRSLVERAADVYRTYGGFGTVANGWPDMNAWVSNFDEMFNNNRGVMRGSCAQFGVPNNSEAEINDINAAIKQVAGETGLDARFILATMMQESNGCVRAPTTNWGVRNPGLMQDHNGAATCNENGVQNPCPRNTIIQMIRDGAAGTPYGDGLKQLVAKTGASDVSKYYKAARMYNSGSIAAGGNLGQGGATHCYASDIANRLTGWVTVPRTCNEATIGGMTGTGSAGSGNTGNTGGGATSPTGPRAPGASGACTQWYTVQSGDQCGVIQQRFGISMQQLMAWNTGLSGDCTNLWLGYSYCVRA</sequence>
<dbReference type="InterPro" id="IPR036779">
    <property type="entry name" value="LysM_dom_sf"/>
</dbReference>
<dbReference type="Gene3D" id="1.10.530.10">
    <property type="match status" value="1"/>
</dbReference>
<protein>
    <recommendedName>
        <fullName evidence="5">LysM domain-containing protein</fullName>
    </recommendedName>
</protein>
<keyword evidence="1" id="KW-0147">Chitin-binding</keyword>
<evidence type="ECO:0000313" key="7">
    <source>
        <dbReference type="Proteomes" id="UP001172684"/>
    </source>
</evidence>
<dbReference type="Pfam" id="PF01476">
    <property type="entry name" value="LysM"/>
    <property type="match status" value="1"/>
</dbReference>
<feature type="signal peptide" evidence="4">
    <location>
        <begin position="1"/>
        <end position="19"/>
    </location>
</feature>
<evidence type="ECO:0000256" key="2">
    <source>
        <dbReference type="ARBA" id="ARBA00023026"/>
    </source>
</evidence>
<dbReference type="PANTHER" id="PTHR34997:SF1">
    <property type="entry name" value="PEPTIDOGLYCAN-BINDING LYSIN DOMAIN"/>
    <property type="match status" value="1"/>
</dbReference>
<keyword evidence="2" id="KW-0843">Virulence</keyword>
<keyword evidence="4" id="KW-0732">Signal</keyword>